<sequence>MGKKHAELVNDIRLFLESLPYSKVTVVTPGPYGSMRSTSDILACLKGRYVAIEVKVGKDETKKGQSRFLKDVIKAKGIGIVAYSLEVVKYQLKYFNIF</sequence>
<organism evidence="1">
    <name type="scientific">marine sediment metagenome</name>
    <dbReference type="NCBI Taxonomy" id="412755"/>
    <lineage>
        <taxon>unclassified sequences</taxon>
        <taxon>metagenomes</taxon>
        <taxon>ecological metagenomes</taxon>
    </lineage>
</organism>
<name>X0S141_9ZZZZ</name>
<proteinExistence type="predicted"/>
<dbReference type="GO" id="GO:0003676">
    <property type="term" value="F:nucleic acid binding"/>
    <property type="evidence" value="ECO:0007669"/>
    <property type="project" value="InterPro"/>
</dbReference>
<dbReference type="SUPFAM" id="SSF52980">
    <property type="entry name" value="Restriction endonuclease-like"/>
    <property type="match status" value="1"/>
</dbReference>
<evidence type="ECO:0000313" key="1">
    <source>
        <dbReference type="EMBL" id="GAF74779.1"/>
    </source>
</evidence>
<protein>
    <recommendedName>
        <fullName evidence="2">VRR-NUC domain-containing protein</fullName>
    </recommendedName>
</protein>
<comment type="caution">
    <text evidence="1">The sequence shown here is derived from an EMBL/GenBank/DDBJ whole genome shotgun (WGS) entry which is preliminary data.</text>
</comment>
<accession>X0S141</accession>
<reference evidence="1" key="1">
    <citation type="journal article" date="2014" name="Front. Microbiol.">
        <title>High frequency of phylogenetically diverse reductive dehalogenase-homologous genes in deep subseafloor sedimentary metagenomes.</title>
        <authorList>
            <person name="Kawai M."/>
            <person name="Futagami T."/>
            <person name="Toyoda A."/>
            <person name="Takaki Y."/>
            <person name="Nishi S."/>
            <person name="Hori S."/>
            <person name="Arai W."/>
            <person name="Tsubouchi T."/>
            <person name="Morono Y."/>
            <person name="Uchiyama I."/>
            <person name="Ito T."/>
            <person name="Fujiyama A."/>
            <person name="Inagaki F."/>
            <person name="Takami H."/>
        </authorList>
    </citation>
    <scope>NUCLEOTIDE SEQUENCE</scope>
    <source>
        <strain evidence="1">Expedition CK06-06</strain>
    </source>
</reference>
<dbReference type="AlphaFoldDB" id="X0S141"/>
<evidence type="ECO:0008006" key="2">
    <source>
        <dbReference type="Google" id="ProtNLM"/>
    </source>
</evidence>
<dbReference type="InterPro" id="IPR011335">
    <property type="entry name" value="Restrct_endonuc-II-like"/>
</dbReference>
<dbReference type="Gene3D" id="3.40.1350.10">
    <property type="match status" value="1"/>
</dbReference>
<gene>
    <name evidence="1" type="ORF">S01H1_13299</name>
</gene>
<dbReference type="InterPro" id="IPR011856">
    <property type="entry name" value="tRNA_endonuc-like_dom_sf"/>
</dbReference>
<dbReference type="EMBL" id="BARS01006864">
    <property type="protein sequence ID" value="GAF74779.1"/>
    <property type="molecule type" value="Genomic_DNA"/>
</dbReference>